<proteinExistence type="predicted"/>
<feature type="chain" id="PRO_5045987434" description="2EXR domain-containing protein" evidence="2">
    <location>
        <begin position="18"/>
        <end position="187"/>
    </location>
</feature>
<dbReference type="PANTHER" id="PTHR35910:SF1">
    <property type="entry name" value="2EXR DOMAIN-CONTAINING PROTEIN"/>
    <property type="match status" value="1"/>
</dbReference>
<dbReference type="RefSeq" id="XP_066721015.1">
    <property type="nucleotide sequence ID" value="XM_066852874.1"/>
</dbReference>
<dbReference type="PANTHER" id="PTHR35910">
    <property type="entry name" value="2EXR DOMAIN-CONTAINING PROTEIN"/>
    <property type="match status" value="1"/>
</dbReference>
<dbReference type="Proteomes" id="UP001480595">
    <property type="component" value="Unassembled WGS sequence"/>
</dbReference>
<keyword evidence="5" id="KW-1185">Reference proteome</keyword>
<feature type="domain" description="2EXR" evidence="3">
    <location>
        <begin position="76"/>
        <end position="133"/>
    </location>
</feature>
<name>A0ABR1WTL2_9PEZI</name>
<dbReference type="GeneID" id="92085937"/>
<feature type="region of interest" description="Disordered" evidence="1">
    <location>
        <begin position="18"/>
        <end position="40"/>
    </location>
</feature>
<sequence>MVHKALVVFVGLPPLRAGRPTWGEQNRQQSLPFVEQRRAQRAQREPSLALPAYDGVVLPGSPSHHNSISNHKSTDFHPFPRLPPELRRMIWDYAVEAPRLVHTRGFYDQDKARATEIHFVPKFPPLHDACHEGGRAFLESPGLVSETTGLGVARYPKRDFLIRHGISLRQARLVAFPLNGRNGASPW</sequence>
<comment type="caution">
    <text evidence="4">The sequence shown here is derived from an EMBL/GenBank/DDBJ whole genome shotgun (WGS) entry which is preliminary data.</text>
</comment>
<dbReference type="EMBL" id="JAQQWL010000002">
    <property type="protein sequence ID" value="KAK8086491.1"/>
    <property type="molecule type" value="Genomic_DNA"/>
</dbReference>
<keyword evidence="2" id="KW-0732">Signal</keyword>
<accession>A0ABR1WTL2</accession>
<protein>
    <recommendedName>
        <fullName evidence="3">2EXR domain-containing protein</fullName>
    </recommendedName>
</protein>
<evidence type="ECO:0000256" key="1">
    <source>
        <dbReference type="SAM" id="MobiDB-lite"/>
    </source>
</evidence>
<dbReference type="Pfam" id="PF20150">
    <property type="entry name" value="2EXR"/>
    <property type="match status" value="1"/>
</dbReference>
<reference evidence="4 5" key="1">
    <citation type="submission" date="2023-01" db="EMBL/GenBank/DDBJ databases">
        <title>Analysis of 21 Apiospora genomes using comparative genomics revels a genus with tremendous synthesis potential of carbohydrate active enzymes and secondary metabolites.</title>
        <authorList>
            <person name="Sorensen T."/>
        </authorList>
    </citation>
    <scope>NUCLEOTIDE SEQUENCE [LARGE SCALE GENOMIC DNA]</scope>
    <source>
        <strain evidence="4 5">CBS 135458</strain>
    </source>
</reference>
<organism evidence="4 5">
    <name type="scientific">Apiospora phragmitis</name>
    <dbReference type="NCBI Taxonomy" id="2905665"/>
    <lineage>
        <taxon>Eukaryota</taxon>
        <taxon>Fungi</taxon>
        <taxon>Dikarya</taxon>
        <taxon>Ascomycota</taxon>
        <taxon>Pezizomycotina</taxon>
        <taxon>Sordariomycetes</taxon>
        <taxon>Xylariomycetidae</taxon>
        <taxon>Amphisphaeriales</taxon>
        <taxon>Apiosporaceae</taxon>
        <taxon>Apiospora</taxon>
    </lineage>
</organism>
<dbReference type="InterPro" id="IPR045518">
    <property type="entry name" value="2EXR"/>
</dbReference>
<gene>
    <name evidence="4" type="ORF">PG994_001465</name>
</gene>
<feature type="signal peptide" evidence="2">
    <location>
        <begin position="1"/>
        <end position="17"/>
    </location>
</feature>
<evidence type="ECO:0000313" key="4">
    <source>
        <dbReference type="EMBL" id="KAK8086491.1"/>
    </source>
</evidence>
<evidence type="ECO:0000259" key="3">
    <source>
        <dbReference type="Pfam" id="PF20150"/>
    </source>
</evidence>
<evidence type="ECO:0000313" key="5">
    <source>
        <dbReference type="Proteomes" id="UP001480595"/>
    </source>
</evidence>
<evidence type="ECO:0000256" key="2">
    <source>
        <dbReference type="SAM" id="SignalP"/>
    </source>
</evidence>